<sequence>MLHHLSSVRAGLVTALLLLTPAFGGIIPRQYDASAPATVEATTTFSISVSSTPINEPTITYSSNATTTAAPSTATASSYSLPPKYYKLVFTKGWVDTNGNPREAILINGQTPGPLIEAEEGQELTIEVVNKLDKPCTLHSHGIFQSVTPWADGVPGVTQYPIDPGATYTYTYTPLQYGQYWYHSHYRGQLDDGLRGPLLIHPSPSRAKPFATLSSDAYELEQMAKAERKPKILQLSDWSQLTHDEIDAYYHQSGIEPLCVDSFLINGRGQRICPPIALMEAVAPPTVIPLTDKGCVFPNSTIIMGPFPNYTAQYPDQTNPTTFFGCDNTTNPLTVIEVNKKDGYAAVNIIHIGGLVEQKIAIDGHKFIVFAADGQYVEPQEVDVILVPVGARFQALVKLDNPGDWTIRTANSMPNQMIVAYAVFSYVDKETCSPPANGLPELCGCKTFTSPPTNQPSFDYGGNILNNATSINYFTLKPFPAVAPPAQADHTLIWDVGKPIERVWSLNLDGNPFLAWREQETPAIIDPQPFLDANVAVALTYGEVIDVVFRIPAGNPTHPFHKHDAKAFIIGEGPGAFTWSSVAEAQAEVPQYFNLETPALRDTFGTIPAFASPTWLAIRWKVDSSMPVFFHCHISYHLAAGMATAFFEGLERGFPTGPPGTVQQGSTPVYYSNPNNTFPDGAVIGA</sequence>
<keyword evidence="2" id="KW-1185">Reference proteome</keyword>
<gene>
    <name evidence="1" type="ORF">QFC24_003089</name>
</gene>
<evidence type="ECO:0000313" key="2">
    <source>
        <dbReference type="Proteomes" id="UP001234202"/>
    </source>
</evidence>
<comment type="caution">
    <text evidence="1">The sequence shown here is derived from an EMBL/GenBank/DDBJ whole genome shotgun (WGS) entry which is preliminary data.</text>
</comment>
<organism evidence="1 2">
    <name type="scientific">Naganishia onofrii</name>
    <dbReference type="NCBI Taxonomy" id="1851511"/>
    <lineage>
        <taxon>Eukaryota</taxon>
        <taxon>Fungi</taxon>
        <taxon>Dikarya</taxon>
        <taxon>Basidiomycota</taxon>
        <taxon>Agaricomycotina</taxon>
        <taxon>Tremellomycetes</taxon>
        <taxon>Filobasidiales</taxon>
        <taxon>Filobasidiaceae</taxon>
        <taxon>Naganishia</taxon>
    </lineage>
</organism>
<accession>A0ACC2XNX4</accession>
<dbReference type="EMBL" id="JASBWV010000009">
    <property type="protein sequence ID" value="KAJ9124721.1"/>
    <property type="molecule type" value="Genomic_DNA"/>
</dbReference>
<dbReference type="Proteomes" id="UP001234202">
    <property type="component" value="Unassembled WGS sequence"/>
</dbReference>
<proteinExistence type="predicted"/>
<reference evidence="1" key="1">
    <citation type="submission" date="2023-04" db="EMBL/GenBank/DDBJ databases">
        <title>Draft Genome sequencing of Naganishia species isolated from polar environments using Oxford Nanopore Technology.</title>
        <authorList>
            <person name="Leo P."/>
            <person name="Venkateswaran K."/>
        </authorList>
    </citation>
    <scope>NUCLEOTIDE SEQUENCE</scope>
    <source>
        <strain evidence="1">DBVPG 5303</strain>
    </source>
</reference>
<name>A0ACC2XNX4_9TREE</name>
<protein>
    <submittedName>
        <fullName evidence="1">Uncharacterized protein</fullName>
    </submittedName>
</protein>
<evidence type="ECO:0000313" key="1">
    <source>
        <dbReference type="EMBL" id="KAJ9124721.1"/>
    </source>
</evidence>